<reference evidence="1" key="1">
    <citation type="submission" date="2013-05" db="EMBL/GenBank/DDBJ databases">
        <authorList>
            <person name="Harkins D.M."/>
            <person name="Durkin A.S."/>
            <person name="Brinkac L.M."/>
            <person name="Haft D.H."/>
            <person name="Selengut J.D."/>
            <person name="Sanka R."/>
            <person name="DePew J."/>
            <person name="Purushe J."/>
            <person name="Hartskeerl R.A."/>
            <person name="Ahmed A."/>
            <person name="van der Linden H."/>
            <person name="Goris M.G.A."/>
            <person name="Vinetz J.M."/>
            <person name="Sutton G.G."/>
            <person name="Nierman W.C."/>
            <person name="Fouts D.E."/>
        </authorList>
    </citation>
    <scope>NUCLEOTIDE SEQUENCE [LARGE SCALE GENOMIC DNA]</scope>
    <source>
        <strain evidence="1">L 60</strain>
    </source>
</reference>
<gene>
    <name evidence="1" type="ORF">LEP1GSC062_0245</name>
</gene>
<evidence type="ECO:0000313" key="2">
    <source>
        <dbReference type="Proteomes" id="UP000018747"/>
    </source>
</evidence>
<proteinExistence type="predicted"/>
<keyword evidence="2" id="KW-1185">Reference proteome</keyword>
<accession>V6I593</accession>
<comment type="caution">
    <text evidence="1">The sequence shown here is derived from an EMBL/GenBank/DDBJ whole genome shotgun (WGS) entry which is preliminary data.</text>
</comment>
<protein>
    <submittedName>
        <fullName evidence="1">Uncharacterized protein</fullName>
    </submittedName>
</protein>
<evidence type="ECO:0000313" key="1">
    <source>
        <dbReference type="EMBL" id="EQA60469.1"/>
    </source>
</evidence>
<organism evidence="1 2">
    <name type="scientific">Leptospira alexanderi serovar Manhao 3 str. L 60</name>
    <dbReference type="NCBI Taxonomy" id="1049759"/>
    <lineage>
        <taxon>Bacteria</taxon>
        <taxon>Pseudomonadati</taxon>
        <taxon>Spirochaetota</taxon>
        <taxon>Spirochaetia</taxon>
        <taxon>Leptospirales</taxon>
        <taxon>Leptospiraceae</taxon>
        <taxon>Leptospira</taxon>
    </lineage>
</organism>
<dbReference type="AlphaFoldDB" id="V6I593"/>
<sequence>MYHSDVKESTKKEKDLESFLTSPSHQLGFSNLVHTLIQGFVELKNPFDDRFQVAAVSNQTTLKAFKSLD</sequence>
<name>V6I593_9LEPT</name>
<dbReference type="Proteomes" id="UP000018747">
    <property type="component" value="Unassembled WGS sequence"/>
</dbReference>
<dbReference type="EMBL" id="AHMT02000061">
    <property type="protein sequence ID" value="EQA60469.1"/>
    <property type="molecule type" value="Genomic_DNA"/>
</dbReference>